<evidence type="ECO:0000313" key="4">
    <source>
        <dbReference type="Proteomes" id="UP001595530"/>
    </source>
</evidence>
<name>A0ABV7F7B0_9BURK</name>
<protein>
    <submittedName>
        <fullName evidence="3">LPD7 domain-containing protein</fullName>
    </submittedName>
</protein>
<dbReference type="InterPro" id="IPR040677">
    <property type="entry name" value="LPD7"/>
</dbReference>
<keyword evidence="4" id="KW-1185">Reference proteome</keyword>
<dbReference type="EMBL" id="JBHRTP010000091">
    <property type="protein sequence ID" value="MFC3110914.1"/>
    <property type="molecule type" value="Genomic_DNA"/>
</dbReference>
<dbReference type="Proteomes" id="UP001595530">
    <property type="component" value="Unassembled WGS sequence"/>
</dbReference>
<proteinExistence type="predicted"/>
<reference evidence="4" key="1">
    <citation type="journal article" date="2019" name="Int. J. Syst. Evol. Microbiol.">
        <title>The Global Catalogue of Microorganisms (GCM) 10K type strain sequencing project: providing services to taxonomists for standard genome sequencing and annotation.</title>
        <authorList>
            <consortium name="The Broad Institute Genomics Platform"/>
            <consortium name="The Broad Institute Genome Sequencing Center for Infectious Disease"/>
            <person name="Wu L."/>
            <person name="Ma J."/>
        </authorList>
    </citation>
    <scope>NUCLEOTIDE SEQUENCE [LARGE SCALE GENOMIC DNA]</scope>
    <source>
        <strain evidence="4">KCTC 42986</strain>
    </source>
</reference>
<feature type="domain" description="KfrB" evidence="1">
    <location>
        <begin position="304"/>
        <end position="360"/>
    </location>
</feature>
<dbReference type="RefSeq" id="WP_390329658.1">
    <property type="nucleotide sequence ID" value="NZ_JBHRTP010000091.1"/>
</dbReference>
<sequence>MKDVKRNKQPENAVDATAPVGAPGSVVRVVAGRISAFGLADSAGEEFYVEIKSQDGTTIKGRDPRKSSIPFFEKLKLDVGDAIEMRLAATGEIESLDLVRLPLAHGITSESAEREEDQINSFRRVEPDVNDPINTIRPVALPDHESDALDTVKGVAAQEEKPLATLLKGRFTRDAAGIYRRVGETREALADEGQVIRFIDKQMDAFEAGVELAKSKGWKAIEVTGTEKFRAEAWFHAKAAGLDVIGYEPNEQDFKRLKSQGKSITPHAEVLAPSKEMVDSQQEAFDIAMKKGLGVVGTNKANGRYAGKIIHETSHHLLQETGKGTVAVHDKRDLDPEHATILKASKSLKVHYNKGHASVASMDKSRATIGR</sequence>
<organism evidence="3 4">
    <name type="scientific">Undibacterium arcticum</name>
    <dbReference type="NCBI Taxonomy" id="1762892"/>
    <lineage>
        <taxon>Bacteria</taxon>
        <taxon>Pseudomonadati</taxon>
        <taxon>Pseudomonadota</taxon>
        <taxon>Betaproteobacteria</taxon>
        <taxon>Burkholderiales</taxon>
        <taxon>Oxalobacteraceae</taxon>
        <taxon>Undibacterium</taxon>
    </lineage>
</organism>
<dbReference type="Pfam" id="PF18790">
    <property type="entry name" value="KfrB"/>
    <property type="match status" value="1"/>
</dbReference>
<evidence type="ECO:0000259" key="1">
    <source>
        <dbReference type="Pfam" id="PF18790"/>
    </source>
</evidence>
<dbReference type="InterPro" id="IPR040782">
    <property type="entry name" value="KfrB"/>
</dbReference>
<evidence type="ECO:0000259" key="2">
    <source>
        <dbReference type="Pfam" id="PF18821"/>
    </source>
</evidence>
<feature type="domain" description="Large polyvalent protein-associated" evidence="2">
    <location>
        <begin position="170"/>
        <end position="257"/>
    </location>
</feature>
<accession>A0ABV7F7B0</accession>
<gene>
    <name evidence="3" type="ORF">ACFOFO_23665</name>
</gene>
<evidence type="ECO:0000313" key="3">
    <source>
        <dbReference type="EMBL" id="MFC3110914.1"/>
    </source>
</evidence>
<comment type="caution">
    <text evidence="3">The sequence shown here is derived from an EMBL/GenBank/DDBJ whole genome shotgun (WGS) entry which is preliminary data.</text>
</comment>
<dbReference type="Pfam" id="PF18821">
    <property type="entry name" value="LPD7"/>
    <property type="match status" value="1"/>
</dbReference>